<feature type="compositionally biased region" description="Basic and acidic residues" evidence="5">
    <location>
        <begin position="523"/>
        <end position="550"/>
    </location>
</feature>
<evidence type="ECO:0000259" key="6">
    <source>
        <dbReference type="PROSITE" id="PS50016"/>
    </source>
</evidence>
<evidence type="ECO:0000256" key="4">
    <source>
        <dbReference type="PROSITE-ProRule" id="PRU00146"/>
    </source>
</evidence>
<gene>
    <name evidence="8" type="primary">LOC118477991</name>
</gene>
<dbReference type="Gene3D" id="3.30.420.10">
    <property type="entry name" value="Ribonuclease H-like superfamily/Ribonuclease H"/>
    <property type="match status" value="1"/>
</dbReference>
<dbReference type="InterPro" id="IPR001965">
    <property type="entry name" value="Znf_PHD"/>
</dbReference>
<sequence length="711" mass="78841">MILGEQRAKVSEDKIRAWFREVELALAQDGINIATVSPHCIFNVDESGFPFFQGGSVVVTDAKEKHPYSIGSDTKTQITVLCAGSAGGRILSPFMIFPGIRWTYHPWDDFKEAHYDLTPNGWVNSQVFLTWLKNVFEPATKHLPRPVVLFADGHQSHVNMDVHFFCKQHQITYYVLPAHASHIVQPLDLIFYGVLKRYWGDSVKDYKRISNVGAVTKKSFAMVFREAWLKAHTPEKMAHAFEAAGLSPWNPDRPDYSKCRASRVYGNYPAVSSPSPNPLSSVPGPSVEPSPSVCPAEDLSPVPGPCVEPSPSVCPAGDLSPVPGPCVEPSPSVCPAGDLSPVPGPCVEQSPSVCPAGDLSPVPGPCVEPSPSVCPAGDLSPVRGPCVEQSPSVCPAGDLSPVPGPCVEQSPSVCPAGDLSSVLGYSTDLSSPAAAPRTKSIAMAVDQLVDFIISSGWSAADMYSVRRQQWRNVPPGPGDDKYRQYLELYNDIVPPPTFDNLPLPQKSSSAKSATRVQPPKYVSGEKFRDFQERREREERDKKEAIEERKRERARKKAEKDAEKEKKRLERETAKRMNAAEKEAEKERKKIQRKGKRKATLEKKHKGKSIKKRRADVLNEAESESESDSVGVQYMDSSGDECEEVFERMLHEYDENTCFDCGSDRDLDGWIACDRCDKWYHRRCTGSRMELIVSMSEDEVSEYRFICDSCIP</sequence>
<feature type="region of interest" description="Disordered" evidence="5">
    <location>
        <begin position="272"/>
        <end position="298"/>
    </location>
</feature>
<feature type="domain" description="PHD-type" evidence="6">
    <location>
        <begin position="654"/>
        <end position="711"/>
    </location>
</feature>
<dbReference type="InterPro" id="IPR036397">
    <property type="entry name" value="RNaseH_sf"/>
</dbReference>
<dbReference type="PANTHER" id="PTHR19303:SF74">
    <property type="entry name" value="POGO TRANSPOSABLE ELEMENT WITH KRAB DOMAIN"/>
    <property type="match status" value="1"/>
</dbReference>
<proteinExistence type="predicted"/>
<dbReference type="GeneID" id="118477991"/>
<dbReference type="Proteomes" id="UP000694888">
    <property type="component" value="Unplaced"/>
</dbReference>
<feature type="compositionally biased region" description="Basic and acidic residues" evidence="5">
    <location>
        <begin position="557"/>
        <end position="587"/>
    </location>
</feature>
<evidence type="ECO:0000313" key="8">
    <source>
        <dbReference type="RefSeq" id="XP_035826718.1"/>
    </source>
</evidence>
<keyword evidence="1" id="KW-0479">Metal-binding</keyword>
<dbReference type="InterPro" id="IPR050863">
    <property type="entry name" value="CenT-Element_Derived"/>
</dbReference>
<dbReference type="InterPro" id="IPR019786">
    <property type="entry name" value="Zinc_finger_PHD-type_CS"/>
</dbReference>
<dbReference type="PANTHER" id="PTHR19303">
    <property type="entry name" value="TRANSPOSON"/>
    <property type="match status" value="1"/>
</dbReference>
<organism evidence="7 8">
    <name type="scientific">Aplysia californica</name>
    <name type="common">California sea hare</name>
    <dbReference type="NCBI Taxonomy" id="6500"/>
    <lineage>
        <taxon>Eukaryota</taxon>
        <taxon>Metazoa</taxon>
        <taxon>Spiralia</taxon>
        <taxon>Lophotrochozoa</taxon>
        <taxon>Mollusca</taxon>
        <taxon>Gastropoda</taxon>
        <taxon>Heterobranchia</taxon>
        <taxon>Euthyneura</taxon>
        <taxon>Tectipleura</taxon>
        <taxon>Aplysiida</taxon>
        <taxon>Aplysioidea</taxon>
        <taxon>Aplysiidae</taxon>
        <taxon>Aplysia</taxon>
    </lineage>
</organism>
<dbReference type="PROSITE" id="PS01359">
    <property type="entry name" value="ZF_PHD_1"/>
    <property type="match status" value="1"/>
</dbReference>
<feature type="region of interest" description="Disordered" evidence="5">
    <location>
        <begin position="496"/>
        <end position="632"/>
    </location>
</feature>
<reference evidence="8" key="1">
    <citation type="submission" date="2025-08" db="UniProtKB">
        <authorList>
            <consortium name="RefSeq"/>
        </authorList>
    </citation>
    <scope>IDENTIFICATION</scope>
</reference>
<evidence type="ECO:0000313" key="7">
    <source>
        <dbReference type="Proteomes" id="UP000694888"/>
    </source>
</evidence>
<name>A0ABM1VWC6_APLCA</name>
<accession>A0ABM1VWC6</accession>
<dbReference type="InterPro" id="IPR013083">
    <property type="entry name" value="Znf_RING/FYVE/PHD"/>
</dbReference>
<keyword evidence="3" id="KW-0862">Zinc</keyword>
<dbReference type="PROSITE" id="PS50016">
    <property type="entry name" value="ZF_PHD_2"/>
    <property type="match status" value="1"/>
</dbReference>
<dbReference type="Pfam" id="PF00628">
    <property type="entry name" value="PHD"/>
    <property type="match status" value="1"/>
</dbReference>
<dbReference type="SUPFAM" id="SSF57903">
    <property type="entry name" value="FYVE/PHD zinc finger"/>
    <property type="match status" value="1"/>
</dbReference>
<feature type="compositionally biased region" description="Low complexity" evidence="5">
    <location>
        <begin position="272"/>
        <end position="295"/>
    </location>
</feature>
<dbReference type="CDD" id="cd15489">
    <property type="entry name" value="PHD_SF"/>
    <property type="match status" value="1"/>
</dbReference>
<evidence type="ECO:0000256" key="5">
    <source>
        <dbReference type="SAM" id="MobiDB-lite"/>
    </source>
</evidence>
<evidence type="ECO:0000256" key="2">
    <source>
        <dbReference type="ARBA" id="ARBA00022771"/>
    </source>
</evidence>
<dbReference type="InterPro" id="IPR019787">
    <property type="entry name" value="Znf_PHD-finger"/>
</dbReference>
<feature type="compositionally biased region" description="Polar residues" evidence="5">
    <location>
        <begin position="505"/>
        <end position="515"/>
    </location>
</feature>
<dbReference type="RefSeq" id="XP_035826718.1">
    <property type="nucleotide sequence ID" value="XM_035970825.1"/>
</dbReference>
<dbReference type="InterPro" id="IPR004875">
    <property type="entry name" value="DDE_SF_endonuclease_dom"/>
</dbReference>
<dbReference type="InterPro" id="IPR011011">
    <property type="entry name" value="Znf_FYVE_PHD"/>
</dbReference>
<evidence type="ECO:0000256" key="1">
    <source>
        <dbReference type="ARBA" id="ARBA00022723"/>
    </source>
</evidence>
<keyword evidence="2 4" id="KW-0863">Zinc-finger</keyword>
<dbReference type="SMART" id="SM00249">
    <property type="entry name" value="PHD"/>
    <property type="match status" value="1"/>
</dbReference>
<feature type="compositionally biased region" description="Basic residues" evidence="5">
    <location>
        <begin position="588"/>
        <end position="613"/>
    </location>
</feature>
<dbReference type="Gene3D" id="3.30.40.10">
    <property type="entry name" value="Zinc/RING finger domain, C3HC4 (zinc finger)"/>
    <property type="match status" value="1"/>
</dbReference>
<protein>
    <submittedName>
        <fullName evidence="8">Coiled-coil domain-containing protein 86-like</fullName>
    </submittedName>
</protein>
<keyword evidence="7" id="KW-1185">Reference proteome</keyword>
<evidence type="ECO:0000256" key="3">
    <source>
        <dbReference type="ARBA" id="ARBA00022833"/>
    </source>
</evidence>
<dbReference type="Pfam" id="PF03184">
    <property type="entry name" value="DDE_1"/>
    <property type="match status" value="1"/>
</dbReference>